<evidence type="ECO:0000256" key="1">
    <source>
        <dbReference type="ARBA" id="ARBA00023015"/>
    </source>
</evidence>
<dbReference type="Proteomes" id="UP000236745">
    <property type="component" value="Unassembled WGS sequence"/>
</dbReference>
<dbReference type="SUPFAM" id="SSF46785">
    <property type="entry name" value="Winged helix' DNA-binding domain"/>
    <property type="match status" value="1"/>
</dbReference>
<dbReference type="Pfam" id="PF01047">
    <property type="entry name" value="MarR"/>
    <property type="match status" value="1"/>
</dbReference>
<dbReference type="PANTHER" id="PTHR33164:SF13">
    <property type="entry name" value="4-HYDROXYPHENYLACETATE CATABOLISM PROTEIN"/>
    <property type="match status" value="1"/>
</dbReference>
<keyword evidence="6" id="KW-1185">Reference proteome</keyword>
<name>A0A1H6C135_9GAMM</name>
<dbReference type="SMART" id="SM00347">
    <property type="entry name" value="HTH_MARR"/>
    <property type="match status" value="1"/>
</dbReference>
<dbReference type="OrthoDB" id="8588347at2"/>
<sequence length="140" mass="16390">MRKFDDSIPLKLLKAREVTMGFFRPILQEIPMTEQQWRVIRALNEHEELESKQLADLCCILSPSLTGIINRLEQQGYIKRRKSPEDQRRTLISLTDKAKSMFAELSPRLEQRYRDLAAQLTPEDLQTLHTLLTKVCQIKP</sequence>
<dbReference type="InterPro" id="IPR000835">
    <property type="entry name" value="HTH_MarR-typ"/>
</dbReference>
<dbReference type="GO" id="GO:0006950">
    <property type="term" value="P:response to stress"/>
    <property type="evidence" value="ECO:0007669"/>
    <property type="project" value="TreeGrafter"/>
</dbReference>
<organism evidence="5 6">
    <name type="scientific">Marinobacterium lutimaris</name>
    <dbReference type="NCBI Taxonomy" id="568106"/>
    <lineage>
        <taxon>Bacteria</taxon>
        <taxon>Pseudomonadati</taxon>
        <taxon>Pseudomonadota</taxon>
        <taxon>Gammaproteobacteria</taxon>
        <taxon>Oceanospirillales</taxon>
        <taxon>Oceanospirillaceae</taxon>
        <taxon>Marinobacterium</taxon>
    </lineage>
</organism>
<gene>
    <name evidence="5" type="ORF">SAMN05444390_10376</name>
</gene>
<dbReference type="PROSITE" id="PS50995">
    <property type="entry name" value="HTH_MARR_2"/>
    <property type="match status" value="1"/>
</dbReference>
<dbReference type="InterPro" id="IPR023187">
    <property type="entry name" value="Tscrpt_reg_MarR-type_CS"/>
</dbReference>
<proteinExistence type="predicted"/>
<dbReference type="GO" id="GO:0003677">
    <property type="term" value="F:DNA binding"/>
    <property type="evidence" value="ECO:0007669"/>
    <property type="project" value="UniProtKB-KW"/>
</dbReference>
<dbReference type="InterPro" id="IPR036388">
    <property type="entry name" value="WH-like_DNA-bd_sf"/>
</dbReference>
<keyword evidence="2" id="KW-0238">DNA-binding</keyword>
<dbReference type="AlphaFoldDB" id="A0A1H6C135"/>
<keyword evidence="1" id="KW-0805">Transcription regulation</keyword>
<evidence type="ECO:0000256" key="2">
    <source>
        <dbReference type="ARBA" id="ARBA00023125"/>
    </source>
</evidence>
<dbReference type="RefSeq" id="WP_104003942.1">
    <property type="nucleotide sequence ID" value="NZ_FNVQ01000003.1"/>
</dbReference>
<dbReference type="EMBL" id="FNVQ01000003">
    <property type="protein sequence ID" value="SEG66690.1"/>
    <property type="molecule type" value="Genomic_DNA"/>
</dbReference>
<dbReference type="InterPro" id="IPR036390">
    <property type="entry name" value="WH_DNA-bd_sf"/>
</dbReference>
<dbReference type="GO" id="GO:0045892">
    <property type="term" value="P:negative regulation of DNA-templated transcription"/>
    <property type="evidence" value="ECO:0007669"/>
    <property type="project" value="InterPro"/>
</dbReference>
<dbReference type="Gene3D" id="1.10.10.10">
    <property type="entry name" value="Winged helix-like DNA-binding domain superfamily/Winged helix DNA-binding domain"/>
    <property type="match status" value="1"/>
</dbReference>
<evidence type="ECO:0000259" key="4">
    <source>
        <dbReference type="PROSITE" id="PS50995"/>
    </source>
</evidence>
<feature type="domain" description="HTH marR-type" evidence="4">
    <location>
        <begin position="1"/>
        <end position="137"/>
    </location>
</feature>
<dbReference type="PRINTS" id="PR00598">
    <property type="entry name" value="HTHMARR"/>
</dbReference>
<dbReference type="PANTHER" id="PTHR33164">
    <property type="entry name" value="TRANSCRIPTIONAL REGULATOR, MARR FAMILY"/>
    <property type="match status" value="1"/>
</dbReference>
<keyword evidence="3" id="KW-0804">Transcription</keyword>
<dbReference type="PROSITE" id="PS01117">
    <property type="entry name" value="HTH_MARR_1"/>
    <property type="match status" value="1"/>
</dbReference>
<evidence type="ECO:0000313" key="5">
    <source>
        <dbReference type="EMBL" id="SEG66690.1"/>
    </source>
</evidence>
<evidence type="ECO:0000313" key="6">
    <source>
        <dbReference type="Proteomes" id="UP000236745"/>
    </source>
</evidence>
<protein>
    <submittedName>
        <fullName evidence="5">Homoprotocatechuate degradation operon regulator, HpaR</fullName>
    </submittedName>
</protein>
<dbReference type="GO" id="GO:0003700">
    <property type="term" value="F:DNA-binding transcription factor activity"/>
    <property type="evidence" value="ECO:0007669"/>
    <property type="project" value="InterPro"/>
</dbReference>
<reference evidence="5 6" key="1">
    <citation type="submission" date="2016-10" db="EMBL/GenBank/DDBJ databases">
        <authorList>
            <person name="de Groot N.N."/>
        </authorList>
    </citation>
    <scope>NUCLEOTIDE SEQUENCE [LARGE SCALE GENOMIC DNA]</scope>
    <source>
        <strain evidence="5 6">DSM 22012</strain>
    </source>
</reference>
<evidence type="ECO:0000256" key="3">
    <source>
        <dbReference type="ARBA" id="ARBA00023163"/>
    </source>
</evidence>
<dbReference type="InterPro" id="IPR039422">
    <property type="entry name" value="MarR/SlyA-like"/>
</dbReference>
<dbReference type="InterPro" id="IPR012712">
    <property type="entry name" value="HpaR/FarR"/>
</dbReference>
<accession>A0A1H6C135</accession>
<dbReference type="NCBIfam" id="TIGR02337">
    <property type="entry name" value="HpaR"/>
    <property type="match status" value="1"/>
</dbReference>